<feature type="region of interest" description="Disordered" evidence="1">
    <location>
        <begin position="66"/>
        <end position="85"/>
    </location>
</feature>
<dbReference type="OrthoDB" id="550239at2759"/>
<feature type="region of interest" description="Disordered" evidence="1">
    <location>
        <begin position="156"/>
        <end position="204"/>
    </location>
</feature>
<feature type="compositionally biased region" description="Low complexity" evidence="1">
    <location>
        <begin position="441"/>
        <end position="465"/>
    </location>
</feature>
<organism evidence="2 3">
    <name type="scientific">Edaphochlamys debaryana</name>
    <dbReference type="NCBI Taxonomy" id="47281"/>
    <lineage>
        <taxon>Eukaryota</taxon>
        <taxon>Viridiplantae</taxon>
        <taxon>Chlorophyta</taxon>
        <taxon>core chlorophytes</taxon>
        <taxon>Chlorophyceae</taxon>
        <taxon>CS clade</taxon>
        <taxon>Chlamydomonadales</taxon>
        <taxon>Chlamydomonadales incertae sedis</taxon>
        <taxon>Edaphochlamys</taxon>
    </lineage>
</organism>
<reference evidence="2" key="1">
    <citation type="journal article" date="2020" name="bioRxiv">
        <title>Comparative genomics of Chlamydomonas.</title>
        <authorList>
            <person name="Craig R.J."/>
            <person name="Hasan A.R."/>
            <person name="Ness R.W."/>
            <person name="Keightley P.D."/>
        </authorList>
    </citation>
    <scope>NUCLEOTIDE SEQUENCE</scope>
    <source>
        <strain evidence="2">CCAP 11/70</strain>
    </source>
</reference>
<dbReference type="EMBL" id="JAEHOE010000001">
    <property type="protein sequence ID" value="KAG2501563.1"/>
    <property type="molecule type" value="Genomic_DNA"/>
</dbReference>
<protein>
    <submittedName>
        <fullName evidence="2">Uncharacterized protein</fullName>
    </submittedName>
</protein>
<keyword evidence="3" id="KW-1185">Reference proteome</keyword>
<evidence type="ECO:0000313" key="2">
    <source>
        <dbReference type="EMBL" id="KAG2501563.1"/>
    </source>
</evidence>
<feature type="region of interest" description="Disordered" evidence="1">
    <location>
        <begin position="784"/>
        <end position="805"/>
    </location>
</feature>
<comment type="caution">
    <text evidence="2">The sequence shown here is derived from an EMBL/GenBank/DDBJ whole genome shotgun (WGS) entry which is preliminary data.</text>
</comment>
<evidence type="ECO:0000256" key="1">
    <source>
        <dbReference type="SAM" id="MobiDB-lite"/>
    </source>
</evidence>
<accession>A0A835YI00</accession>
<dbReference type="Proteomes" id="UP000612055">
    <property type="component" value="Unassembled WGS sequence"/>
</dbReference>
<feature type="region of interest" description="Disordered" evidence="1">
    <location>
        <begin position="366"/>
        <end position="408"/>
    </location>
</feature>
<feature type="region of interest" description="Disordered" evidence="1">
    <location>
        <begin position="441"/>
        <end position="470"/>
    </location>
</feature>
<feature type="compositionally biased region" description="Low complexity" evidence="1">
    <location>
        <begin position="158"/>
        <end position="203"/>
    </location>
</feature>
<sequence>MSLTDWSLHVSLQPADLERVGVRQPGTDYKVPLSAWLRAASAALGGDSLKRKQLSIYCWDRAQEEPIPTVPPHRSQPKPEPKPAAGAWRAGTLVGFDHRTSVFSVKYHSDPKRQVSHLYLPLTVYHFARTPPPPGTPPSSATHNLPPVLLPPMPFIPKAPAAGKSGARKGGASASAPTAATAHPRPAPASAPAESRPAARGAPAAPPLPASVLLHPMAALPAPPAAAPIAAAAAAAAAAAHEAAVRQGPALPLPPVMATIAAAAAAAAGASPLGPAPQVPCVALPHPVLLQEFQMIQQAQQQFQHFQQQQQQQSQHQSQHQQQQLIQQLLQQKHQREHMHLTMAQHAAAAAAGMAAHVAESSFALANSQEQRLPSSDGAAHEGADRAVRKRKAGGGNANGADSVDSPVLGAGSGAEAVSPAHMETACAAELSSRLASARLGPALPHDASSSRPPRRAASSADLARVSGGGGGGGGRAALVAMAEQAWPPAASPAPPADVAMATMSAAAAVEGMDDTCAARSSFTASSSFDHPATAAAAAAVVAAANLPSGPMWPPAAGPGGYAGGLPSGRLLGCGNLALPVPNGLRAFLSAHSFGGSSTDTAPLASSPPAGLPMPYPAMVSGAGATGTLVPVSMTARAPLLGPVAASAPLAVPGLGMPARGGGGSTSGTGAASCPDHCLDDILREISHAPWPAANSLHLPGQMPPGAHTGLMAAAGFQRLTPLGGAPPPRDDGALGSFAMDTGGSAAASTGLRAGALNSGASDGNDVMYGMSADTELLAVKQEGGAGASGLPPKRAKTGGGGGGFVLPASASEPSLPSLARASPGSGDDWALMLEGMLDGGGTSDGGPGCG</sequence>
<evidence type="ECO:0000313" key="3">
    <source>
        <dbReference type="Proteomes" id="UP000612055"/>
    </source>
</evidence>
<name>A0A835YI00_9CHLO</name>
<proteinExistence type="predicted"/>
<dbReference type="AlphaFoldDB" id="A0A835YI00"/>
<gene>
    <name evidence="2" type="ORF">HYH03_000070</name>
</gene>